<evidence type="ECO:0000256" key="2">
    <source>
        <dbReference type="SAM" id="Phobius"/>
    </source>
</evidence>
<dbReference type="Pfam" id="PF14494">
    <property type="entry name" value="DUF4436"/>
    <property type="match status" value="1"/>
</dbReference>
<reference evidence="3" key="1">
    <citation type="submission" date="2022-07" db="EMBL/GenBank/DDBJ databases">
        <title>Phylogenomic reconstructions and comparative analyses of Kickxellomycotina fungi.</title>
        <authorList>
            <person name="Reynolds N.K."/>
            <person name="Stajich J.E."/>
            <person name="Barry K."/>
            <person name="Grigoriev I.V."/>
            <person name="Crous P."/>
            <person name="Smith M.E."/>
        </authorList>
    </citation>
    <scope>NUCLEOTIDE SEQUENCE</scope>
    <source>
        <strain evidence="3">RSA 1196</strain>
    </source>
</reference>
<sequence>MLIRKHRQYVDCSLRQGGVIREDGGNESGPDAFDNSDEELEDDDTGIVPLLESELYPNSKIFRRQNCLGKRKREESVREWLGYTVENDPAPEYSAMLQIGTELLQACPELYIDKIRKLRRVLDGSATPADRVIKDCPEPQLLGLYDISNTLHELIHRTWSRRSHHLLSPMSSTVLIKREPDDQGTNPSSSVVNKGPTIPGDLCTLTKKELGASLQGMLTHLHFLKYSGSLTEDNPKATSADMLDWRDVLVAGKAYGIPDPVLKRCYLRMARLTPDNAFTIKEFILIIIILSVTASVFLRDIRHNGQIMLYKENGRDQVFAQFFVSDMDLVARTATFRVSFQPMGTYNQKQEDEKGQLKVSVQEEVYDISQTAWHKDHMVTIPFQFGNVGYYPSDRYLATISISTVWEVNGTSTNVPMSLGFRGNIPSIHLQPVARRFEWDEHNEYGIRVQVKRTGFTKFFVGFVLFCVWLTSLGLPAALITAGIRKDRTALAYTLIYGLGFLCACPILRTFFPGAPPLGSLADILGLMWPMIINVFTLTLGIHMWWIRNWASKGALLTALHDSPEFGKKTYPAVPLEGTKHPLLSETVLPQPVHAVRNSFSSQSTLSTLAKDTLRLPTYPE</sequence>
<gene>
    <name evidence="3" type="primary">FBXO9</name>
    <name evidence="3" type="ORF">IWQ62_003956</name>
</gene>
<comment type="caution">
    <text evidence="3">The sequence shown here is derived from an EMBL/GenBank/DDBJ whole genome shotgun (WGS) entry which is preliminary data.</text>
</comment>
<evidence type="ECO:0000313" key="4">
    <source>
        <dbReference type="Proteomes" id="UP001150925"/>
    </source>
</evidence>
<dbReference type="OrthoDB" id="10446179at2759"/>
<name>A0A9W8E632_9FUNG</name>
<keyword evidence="2" id="KW-0472">Membrane</keyword>
<dbReference type="EMBL" id="JANBPY010001184">
    <property type="protein sequence ID" value="KAJ1961181.1"/>
    <property type="molecule type" value="Genomic_DNA"/>
</dbReference>
<keyword evidence="2" id="KW-0812">Transmembrane</keyword>
<feature type="region of interest" description="Disordered" evidence="1">
    <location>
        <begin position="20"/>
        <end position="42"/>
    </location>
</feature>
<evidence type="ECO:0000313" key="3">
    <source>
        <dbReference type="EMBL" id="KAJ1961181.1"/>
    </source>
</evidence>
<feature type="transmembrane region" description="Helical" evidence="2">
    <location>
        <begin position="459"/>
        <end position="479"/>
    </location>
</feature>
<dbReference type="Proteomes" id="UP001150925">
    <property type="component" value="Unassembled WGS sequence"/>
</dbReference>
<proteinExistence type="predicted"/>
<feature type="transmembrane region" description="Helical" evidence="2">
    <location>
        <begin position="491"/>
        <end position="512"/>
    </location>
</feature>
<dbReference type="InterPro" id="IPR027948">
    <property type="entry name" value="DUF4436"/>
</dbReference>
<organism evidence="3 4">
    <name type="scientific">Dispira parvispora</name>
    <dbReference type="NCBI Taxonomy" id="1520584"/>
    <lineage>
        <taxon>Eukaryota</taxon>
        <taxon>Fungi</taxon>
        <taxon>Fungi incertae sedis</taxon>
        <taxon>Zoopagomycota</taxon>
        <taxon>Kickxellomycotina</taxon>
        <taxon>Dimargaritomycetes</taxon>
        <taxon>Dimargaritales</taxon>
        <taxon>Dimargaritaceae</taxon>
        <taxon>Dispira</taxon>
    </lineage>
</organism>
<keyword evidence="2" id="KW-1133">Transmembrane helix</keyword>
<feature type="transmembrane region" description="Helical" evidence="2">
    <location>
        <begin position="524"/>
        <end position="547"/>
    </location>
</feature>
<protein>
    <submittedName>
        <fullName evidence="3">F-box only protein 9</fullName>
    </submittedName>
</protein>
<accession>A0A9W8E632</accession>
<dbReference type="AlphaFoldDB" id="A0A9W8E632"/>
<feature type="transmembrane region" description="Helical" evidence="2">
    <location>
        <begin position="278"/>
        <end position="298"/>
    </location>
</feature>
<evidence type="ECO:0000256" key="1">
    <source>
        <dbReference type="SAM" id="MobiDB-lite"/>
    </source>
</evidence>
<keyword evidence="4" id="KW-1185">Reference proteome</keyword>